<dbReference type="OrthoDB" id="10066957at2759"/>
<name>A0A6S7J518_PARCT</name>
<dbReference type="PANTHER" id="PTHR11505">
    <property type="entry name" value="L1 TRANSPOSABLE ELEMENT-RELATED"/>
    <property type="match status" value="1"/>
</dbReference>
<gene>
    <name evidence="1" type="ORF">PACLA_8A059184</name>
</gene>
<dbReference type="AlphaFoldDB" id="A0A6S7J518"/>
<keyword evidence="2" id="KW-1185">Reference proteome</keyword>
<reference evidence="1" key="1">
    <citation type="submission" date="2020-04" db="EMBL/GenBank/DDBJ databases">
        <authorList>
            <person name="Alioto T."/>
            <person name="Alioto T."/>
            <person name="Gomez Garrido J."/>
        </authorList>
    </citation>
    <scope>NUCLEOTIDE SEQUENCE</scope>
    <source>
        <strain evidence="1">A484AB</strain>
    </source>
</reference>
<comment type="caution">
    <text evidence="1">The sequence shown here is derived from an EMBL/GenBank/DDBJ whole genome shotgun (WGS) entry which is preliminary data.</text>
</comment>
<accession>A0A6S7J518</accession>
<dbReference type="InterPro" id="IPR004244">
    <property type="entry name" value="Transposase_22"/>
</dbReference>
<dbReference type="EMBL" id="CACRXK020013608">
    <property type="protein sequence ID" value="CAB4025447.1"/>
    <property type="molecule type" value="Genomic_DNA"/>
</dbReference>
<evidence type="ECO:0000313" key="2">
    <source>
        <dbReference type="Proteomes" id="UP001152795"/>
    </source>
</evidence>
<dbReference type="Proteomes" id="UP001152795">
    <property type="component" value="Unassembled WGS sequence"/>
</dbReference>
<proteinExistence type="predicted"/>
<dbReference type="Gene3D" id="3.30.70.1820">
    <property type="entry name" value="L1 transposable element, RRM domain"/>
    <property type="match status" value="1"/>
</dbReference>
<evidence type="ECO:0000313" key="1">
    <source>
        <dbReference type="EMBL" id="CAB4025447.1"/>
    </source>
</evidence>
<sequence length="199" mass="22322">MAAAAKLKKQIEDDSSVVKAIAKAVSSLIVETIRNDTEIINTTASNISIKGLEESYNQLKLPNETLHLEIDNLEQYGRRNCLLFHGVKEQEGAATRSQTENTDAIVVSIMKEKLGLEISEADLDRSHRLGRKVPNVQSRPRPRPIIVKFLSYNIRSQVYRNKRILKGLGLGISESLTKKHAELPLFPDMQMLVQFGPMT</sequence>
<protein>
    <submittedName>
        <fullName evidence="1">Uncharacterized protein</fullName>
    </submittedName>
</protein>
<feature type="non-terminal residue" evidence="1">
    <location>
        <position position="199"/>
    </location>
</feature>
<organism evidence="1 2">
    <name type="scientific">Paramuricea clavata</name>
    <name type="common">Red gorgonian</name>
    <name type="synonym">Violescent sea-whip</name>
    <dbReference type="NCBI Taxonomy" id="317549"/>
    <lineage>
        <taxon>Eukaryota</taxon>
        <taxon>Metazoa</taxon>
        <taxon>Cnidaria</taxon>
        <taxon>Anthozoa</taxon>
        <taxon>Octocorallia</taxon>
        <taxon>Malacalcyonacea</taxon>
        <taxon>Plexauridae</taxon>
        <taxon>Paramuricea</taxon>
    </lineage>
</organism>